<keyword evidence="5" id="KW-0411">Iron-sulfur</keyword>
<dbReference type="AlphaFoldDB" id="A0A0F9PL52"/>
<evidence type="ECO:0000256" key="1">
    <source>
        <dbReference type="ARBA" id="ARBA00010643"/>
    </source>
</evidence>
<dbReference type="Pfam" id="PF01257">
    <property type="entry name" value="2Fe-2S_thioredx"/>
    <property type="match status" value="1"/>
</dbReference>
<evidence type="ECO:0000256" key="2">
    <source>
        <dbReference type="ARBA" id="ARBA00022714"/>
    </source>
</evidence>
<dbReference type="PANTHER" id="PTHR43342:SF1">
    <property type="entry name" value="BIFURCATING [FEFE] HYDROGENASE GAMMA SUBUNIT"/>
    <property type="match status" value="1"/>
</dbReference>
<sequence length="163" mass="18005">MTTEILDHKPTEDILKKYEGKKGSLIPILQAIQEEYGYLPEDILKQVSVETGIPTSQMFGVATFYTQFRLQPRGKYTVRVCHGTACHVNGAQQLTEAIEFELGIKDNETTKDKLFTLEAVACLGCCSLAPAMVVGDDTYGRCTPDKAGKILQKIRKEEGSADN</sequence>
<keyword evidence="3" id="KW-0479">Metal-binding</keyword>
<organism evidence="7">
    <name type="scientific">marine sediment metagenome</name>
    <dbReference type="NCBI Taxonomy" id="412755"/>
    <lineage>
        <taxon>unclassified sequences</taxon>
        <taxon>metagenomes</taxon>
        <taxon>ecological metagenomes</taxon>
    </lineage>
</organism>
<accession>A0A0F9PL52</accession>
<keyword evidence="2" id="KW-0001">2Fe-2S</keyword>
<dbReference type="InterPro" id="IPR028431">
    <property type="entry name" value="NADP_DH_HndA-like"/>
</dbReference>
<dbReference type="Gene3D" id="1.10.10.1590">
    <property type="entry name" value="NADH-quinone oxidoreductase subunit E"/>
    <property type="match status" value="1"/>
</dbReference>
<evidence type="ECO:0000256" key="3">
    <source>
        <dbReference type="ARBA" id="ARBA00022723"/>
    </source>
</evidence>
<dbReference type="FunFam" id="3.40.30.10:FF:000015">
    <property type="entry name" value="NADH-quinone oxidoreductase subunit E"/>
    <property type="match status" value="1"/>
</dbReference>
<proteinExistence type="inferred from homology"/>
<dbReference type="InterPro" id="IPR036249">
    <property type="entry name" value="Thioredoxin-like_sf"/>
</dbReference>
<dbReference type="Gene3D" id="3.40.30.10">
    <property type="entry name" value="Glutaredoxin"/>
    <property type="match status" value="1"/>
</dbReference>
<dbReference type="GO" id="GO:0016491">
    <property type="term" value="F:oxidoreductase activity"/>
    <property type="evidence" value="ECO:0007669"/>
    <property type="project" value="InterPro"/>
</dbReference>
<dbReference type="GO" id="GO:0046872">
    <property type="term" value="F:metal ion binding"/>
    <property type="evidence" value="ECO:0007669"/>
    <property type="project" value="UniProtKB-KW"/>
</dbReference>
<evidence type="ECO:0000256" key="6">
    <source>
        <dbReference type="ARBA" id="ARBA00034078"/>
    </source>
</evidence>
<protein>
    <submittedName>
        <fullName evidence="7">Uncharacterized protein</fullName>
    </submittedName>
</protein>
<dbReference type="PIRSF" id="PIRSF000216">
    <property type="entry name" value="NADH_DH_24kDa"/>
    <property type="match status" value="1"/>
</dbReference>
<comment type="caution">
    <text evidence="7">The sequence shown here is derived from an EMBL/GenBank/DDBJ whole genome shotgun (WGS) entry which is preliminary data.</text>
</comment>
<evidence type="ECO:0000256" key="5">
    <source>
        <dbReference type="ARBA" id="ARBA00023014"/>
    </source>
</evidence>
<dbReference type="PANTHER" id="PTHR43342">
    <property type="entry name" value="NADH-QUINONE OXIDOREDUCTASE, E SUBUNIT"/>
    <property type="match status" value="1"/>
</dbReference>
<dbReference type="NCBIfam" id="NF005722">
    <property type="entry name" value="PRK07539.1-2"/>
    <property type="match status" value="1"/>
</dbReference>
<dbReference type="EMBL" id="LAZR01002372">
    <property type="protein sequence ID" value="KKN30894.1"/>
    <property type="molecule type" value="Genomic_DNA"/>
</dbReference>
<comment type="cofactor">
    <cofactor evidence="6">
        <name>[2Fe-2S] cluster</name>
        <dbReference type="ChEBI" id="CHEBI:190135"/>
    </cofactor>
</comment>
<evidence type="ECO:0000256" key="4">
    <source>
        <dbReference type="ARBA" id="ARBA00023004"/>
    </source>
</evidence>
<reference evidence="7" key="1">
    <citation type="journal article" date="2015" name="Nature">
        <title>Complex archaea that bridge the gap between prokaryotes and eukaryotes.</title>
        <authorList>
            <person name="Spang A."/>
            <person name="Saw J.H."/>
            <person name="Jorgensen S.L."/>
            <person name="Zaremba-Niedzwiedzka K."/>
            <person name="Martijn J."/>
            <person name="Lind A.E."/>
            <person name="van Eijk R."/>
            <person name="Schleper C."/>
            <person name="Guy L."/>
            <person name="Ettema T.J."/>
        </authorList>
    </citation>
    <scope>NUCLEOTIDE SEQUENCE</scope>
</reference>
<name>A0A0F9PL52_9ZZZZ</name>
<dbReference type="FunFam" id="1.10.10.1590:FF:000001">
    <property type="entry name" value="NADH-quinone oxidoreductase subunit E"/>
    <property type="match status" value="1"/>
</dbReference>
<dbReference type="SUPFAM" id="SSF52833">
    <property type="entry name" value="Thioredoxin-like"/>
    <property type="match status" value="1"/>
</dbReference>
<gene>
    <name evidence="7" type="ORF">LCGC14_0829440</name>
</gene>
<comment type="similarity">
    <text evidence="1">Belongs to the complex I 24 kDa subunit family.</text>
</comment>
<evidence type="ECO:0000313" key="7">
    <source>
        <dbReference type="EMBL" id="KKN30894.1"/>
    </source>
</evidence>
<dbReference type="InterPro" id="IPR042128">
    <property type="entry name" value="NuoE_dom"/>
</dbReference>
<dbReference type="InterPro" id="IPR041921">
    <property type="entry name" value="NuoE_N"/>
</dbReference>
<dbReference type="PROSITE" id="PS01099">
    <property type="entry name" value="COMPLEX1_24K"/>
    <property type="match status" value="1"/>
</dbReference>
<dbReference type="GO" id="GO:0051537">
    <property type="term" value="F:2 iron, 2 sulfur cluster binding"/>
    <property type="evidence" value="ECO:0007669"/>
    <property type="project" value="UniProtKB-KW"/>
</dbReference>
<dbReference type="CDD" id="cd03064">
    <property type="entry name" value="TRX_Fd_NuoE"/>
    <property type="match status" value="1"/>
</dbReference>
<dbReference type="InterPro" id="IPR002023">
    <property type="entry name" value="NuoE-like"/>
</dbReference>
<keyword evidence="4" id="KW-0408">Iron</keyword>